<dbReference type="PANTHER" id="PTHR13056:SF0">
    <property type="entry name" value="VACUOLAR FUSION PROTEIN CCZ1 HOMOLOG-RELATED"/>
    <property type="match status" value="1"/>
</dbReference>
<proteinExistence type="inferred from homology"/>
<dbReference type="InterPro" id="IPR043987">
    <property type="entry name" value="CCZ1/INTU/HSP4_longin_1"/>
</dbReference>
<gene>
    <name evidence="4 6" type="ORF">P152DRAFT_460784</name>
</gene>
<name>A0A6G1FWV8_9PEZI</name>
<feature type="compositionally biased region" description="Basic and acidic residues" evidence="2">
    <location>
        <begin position="802"/>
        <end position="816"/>
    </location>
</feature>
<comment type="similarity">
    <text evidence="1">Belongs to the CCZ1 family.</text>
</comment>
<evidence type="ECO:0000313" key="5">
    <source>
        <dbReference type="Proteomes" id="UP000504638"/>
    </source>
</evidence>
<dbReference type="RefSeq" id="XP_033531904.1">
    <property type="nucleotide sequence ID" value="XM_033679990.1"/>
</dbReference>
<evidence type="ECO:0000259" key="3">
    <source>
        <dbReference type="Pfam" id="PF19031"/>
    </source>
</evidence>
<evidence type="ECO:0000313" key="6">
    <source>
        <dbReference type="RefSeq" id="XP_033531904.1"/>
    </source>
</evidence>
<reference evidence="6" key="2">
    <citation type="submission" date="2020-04" db="EMBL/GenBank/DDBJ databases">
        <authorList>
            <consortium name="NCBI Genome Project"/>
        </authorList>
    </citation>
    <scope>NUCLEOTIDE SEQUENCE</scope>
    <source>
        <strain evidence="6">CBS 781.70</strain>
    </source>
</reference>
<evidence type="ECO:0000313" key="4">
    <source>
        <dbReference type="EMBL" id="KAF1810273.1"/>
    </source>
</evidence>
<feature type="region of interest" description="Disordered" evidence="2">
    <location>
        <begin position="336"/>
        <end position="387"/>
    </location>
</feature>
<keyword evidence="5" id="KW-1185">Reference proteome</keyword>
<dbReference type="GeneID" id="54420560"/>
<feature type="region of interest" description="Disordered" evidence="2">
    <location>
        <begin position="770"/>
        <end position="823"/>
    </location>
</feature>
<dbReference type="GO" id="GO:0016192">
    <property type="term" value="P:vesicle-mediated transport"/>
    <property type="evidence" value="ECO:0007669"/>
    <property type="project" value="InterPro"/>
</dbReference>
<feature type="compositionally biased region" description="Low complexity" evidence="2">
    <location>
        <begin position="787"/>
        <end position="800"/>
    </location>
</feature>
<evidence type="ECO:0000256" key="2">
    <source>
        <dbReference type="SAM" id="MobiDB-lite"/>
    </source>
</evidence>
<dbReference type="InterPro" id="IPR013176">
    <property type="entry name" value="Ccz1"/>
</dbReference>
<feature type="region of interest" description="Disordered" evidence="2">
    <location>
        <begin position="720"/>
        <end position="748"/>
    </location>
</feature>
<dbReference type="Pfam" id="PF19031">
    <property type="entry name" value="Intu_longin_1"/>
    <property type="match status" value="1"/>
</dbReference>
<dbReference type="EMBL" id="ML975167">
    <property type="protein sequence ID" value="KAF1810273.1"/>
    <property type="molecule type" value="Genomic_DNA"/>
</dbReference>
<feature type="region of interest" description="Disordered" evidence="2">
    <location>
        <begin position="545"/>
        <end position="564"/>
    </location>
</feature>
<dbReference type="PANTHER" id="PTHR13056">
    <property type="entry name" value="VACUOLAR FUSION PROTEIN CCZ1 HOMOLOG-RELATED"/>
    <property type="match status" value="1"/>
</dbReference>
<protein>
    <recommendedName>
        <fullName evidence="3">CCZ1/INTU/HSP4 first Longin domain-containing protein</fullName>
    </recommendedName>
</protein>
<sequence>MASSSQEAPKVIPAQLSFLAIYNPSLAKSDETFRDQILFYYSRSAKLTRRVAHDDTSKDKLRDEENEKLRQIGLAQGMVAFARGFSGKDTVDSIETEKSRIVVDELESGWWILASIDLTRVPQNTRSPESKVAAEGRNAAPIYEYSSREVSPPLLLLQQLRRAHRLFLLHHGNTLDALLRRLSRTKLCHSLDRFWAKFCSNWDVMLHGSPAVDVFDGIKLAAGGELGMGVGEEEWGSGEREVLEDFASRTDGLVDVMISRFGEPSKVQLRKGRNAAKKTNAKDPGELEPWMGTNRYPGPNDGIVFSGVGNLTRGSIRDVSHWMEWIYSYGESAYGAKESQRSDRRQAKNSRIPSRSPESQRSTSGSSRLGVPKAQGHAPGIPRPIVSPVERSLDTVLNEAEGQKPTEPQSTGAGGATSLGDPDTWVRYLTLGYKSGWGNTDNTSTASQAVSTKPKSVRDGLAEESTSPEMRHLEPQPEEDPYDIETRLRARVQKENRGQFIIGLRGNLEEDDEDANASSPFEDNEESDSNDERDNRTRLRTLQVELSGKLGSEGEEVEPGGDGGVGTRLQVRVVVYVHRPFIYAFLFEPSTPSLSLSTFYRHLHAFFSPLHQPLSNSTSPVRLAARIAMAPHAQTTSTTYGPSPATAKTSRMRNPHPIYHIVHDPTTMSTHTSIPNIPELHPRHPMHILNVPPPATQPPNWSRVEALHVHSQIIATIAATRKRHHDYDPGEPNEDWSMRSEGEKEVERTCRTSRGWWVVWMKMLTAASNDEVDPKIGEGSKSDRSSTTEPATSEPSTGMESETEHTSSESRSEGSKQRQRPSQLVKEAILIRQAGDAAASAKDTRSTSLNMGMGLFNFGTSERTPHSTVPVPPQRLAEGIGVDARSYIDGILGLSM</sequence>
<dbReference type="GO" id="GO:0035658">
    <property type="term" value="C:Mon1-Ccz1 complex"/>
    <property type="evidence" value="ECO:0007669"/>
    <property type="project" value="InterPro"/>
</dbReference>
<feature type="compositionally biased region" description="Basic and acidic residues" evidence="2">
    <location>
        <begin position="772"/>
        <end position="786"/>
    </location>
</feature>
<feature type="region of interest" description="Disordered" evidence="2">
    <location>
        <begin position="270"/>
        <end position="289"/>
    </location>
</feature>
<feature type="region of interest" description="Disordered" evidence="2">
    <location>
        <begin position="436"/>
        <end position="483"/>
    </location>
</feature>
<reference evidence="4 6" key="1">
    <citation type="submission" date="2020-01" db="EMBL/GenBank/DDBJ databases">
        <authorList>
            <consortium name="DOE Joint Genome Institute"/>
            <person name="Haridas S."/>
            <person name="Albert R."/>
            <person name="Binder M."/>
            <person name="Bloem J."/>
            <person name="Labutti K."/>
            <person name="Salamov A."/>
            <person name="Andreopoulos B."/>
            <person name="Baker S.E."/>
            <person name="Barry K."/>
            <person name="Bills G."/>
            <person name="Bluhm B.H."/>
            <person name="Cannon C."/>
            <person name="Castanera R."/>
            <person name="Culley D.E."/>
            <person name="Daum C."/>
            <person name="Ezra D."/>
            <person name="Gonzalez J.B."/>
            <person name="Henrissat B."/>
            <person name="Kuo A."/>
            <person name="Liang C."/>
            <person name="Lipzen A."/>
            <person name="Lutzoni F."/>
            <person name="Magnuson J."/>
            <person name="Mondo S."/>
            <person name="Nolan M."/>
            <person name="Ohm R."/>
            <person name="Pangilinan J."/>
            <person name="Park H.-J."/>
            <person name="Ramirez L."/>
            <person name="Alfaro M."/>
            <person name="Sun H."/>
            <person name="Tritt A."/>
            <person name="Yoshinaga Y."/>
            <person name="Zwiers L.-H."/>
            <person name="Turgeon B.G."/>
            <person name="Goodwin S.B."/>
            <person name="Spatafora J.W."/>
            <person name="Crous P.W."/>
            <person name="Grigoriev I.V."/>
        </authorList>
    </citation>
    <scope>NUCLEOTIDE SEQUENCE</scope>
    <source>
        <strain evidence="4 6">CBS 781.70</strain>
    </source>
</reference>
<accession>A0A6G1FWV8</accession>
<organism evidence="4">
    <name type="scientific">Eremomyces bilateralis CBS 781.70</name>
    <dbReference type="NCBI Taxonomy" id="1392243"/>
    <lineage>
        <taxon>Eukaryota</taxon>
        <taxon>Fungi</taxon>
        <taxon>Dikarya</taxon>
        <taxon>Ascomycota</taxon>
        <taxon>Pezizomycotina</taxon>
        <taxon>Dothideomycetes</taxon>
        <taxon>Dothideomycetes incertae sedis</taxon>
        <taxon>Eremomycetales</taxon>
        <taxon>Eremomycetaceae</taxon>
        <taxon>Eremomyces</taxon>
    </lineage>
</organism>
<evidence type="ECO:0000256" key="1">
    <source>
        <dbReference type="ARBA" id="ARBA00005352"/>
    </source>
</evidence>
<feature type="compositionally biased region" description="Basic and acidic residues" evidence="2">
    <location>
        <begin position="736"/>
        <end position="748"/>
    </location>
</feature>
<feature type="region of interest" description="Disordered" evidence="2">
    <location>
        <begin position="400"/>
        <end position="423"/>
    </location>
</feature>
<feature type="compositionally biased region" description="Polar residues" evidence="2">
    <location>
        <begin position="349"/>
        <end position="367"/>
    </location>
</feature>
<feature type="compositionally biased region" description="Polar residues" evidence="2">
    <location>
        <begin position="437"/>
        <end position="454"/>
    </location>
</feature>
<dbReference type="OrthoDB" id="240546at2759"/>
<feature type="domain" description="CCZ1/INTU/HSP4 first Longin" evidence="3">
    <location>
        <begin position="17"/>
        <end position="120"/>
    </location>
</feature>
<dbReference type="AlphaFoldDB" id="A0A6G1FWV8"/>
<dbReference type="Proteomes" id="UP000504638">
    <property type="component" value="Unplaced"/>
</dbReference>
<reference evidence="6" key="3">
    <citation type="submission" date="2025-04" db="UniProtKB">
        <authorList>
            <consortium name="RefSeq"/>
        </authorList>
    </citation>
    <scope>IDENTIFICATION</scope>
    <source>
        <strain evidence="6">CBS 781.70</strain>
    </source>
</reference>
<feature type="region of interest" description="Disordered" evidence="2">
    <location>
        <begin position="503"/>
        <end position="539"/>
    </location>
</feature>